<dbReference type="InterPro" id="IPR036165">
    <property type="entry name" value="YefM-like_sf"/>
</dbReference>
<gene>
    <name evidence="4" type="ORF">WG929_00265</name>
</gene>
<accession>A0ABW8ND09</accession>
<keyword evidence="5" id="KW-1185">Reference proteome</keyword>
<evidence type="ECO:0000313" key="5">
    <source>
        <dbReference type="Proteomes" id="UP001620597"/>
    </source>
</evidence>
<dbReference type="InterPro" id="IPR006442">
    <property type="entry name" value="Antitoxin_Phd/YefM"/>
</dbReference>
<comment type="function">
    <text evidence="2">Antitoxin component of a type II toxin-antitoxin (TA) system.</text>
</comment>
<dbReference type="NCBIfam" id="TIGR01552">
    <property type="entry name" value="phd_fam"/>
    <property type="match status" value="1"/>
</dbReference>
<name>A0ABW8ND09_9GAMM</name>
<evidence type="ECO:0000256" key="2">
    <source>
        <dbReference type="RuleBase" id="RU362080"/>
    </source>
</evidence>
<dbReference type="PANTHER" id="PTHR33713:SF6">
    <property type="entry name" value="ANTITOXIN YEFM"/>
    <property type="match status" value="1"/>
</dbReference>
<dbReference type="Proteomes" id="UP001620597">
    <property type="component" value="Unassembled WGS sequence"/>
</dbReference>
<evidence type="ECO:0000256" key="1">
    <source>
        <dbReference type="ARBA" id="ARBA00009981"/>
    </source>
</evidence>
<comment type="caution">
    <text evidence="4">The sequence shown here is derived from an EMBL/GenBank/DDBJ whole genome shotgun (WGS) entry which is preliminary data.</text>
</comment>
<dbReference type="Pfam" id="PF02604">
    <property type="entry name" value="PhdYeFM_antitox"/>
    <property type="match status" value="1"/>
</dbReference>
<protein>
    <recommendedName>
        <fullName evidence="2">Antitoxin</fullName>
    </recommendedName>
</protein>
<proteinExistence type="inferred from homology"/>
<dbReference type="EMBL" id="JBBKTX010000001">
    <property type="protein sequence ID" value="MFK4750829.1"/>
    <property type="molecule type" value="Genomic_DNA"/>
</dbReference>
<dbReference type="PANTHER" id="PTHR33713">
    <property type="entry name" value="ANTITOXIN YAFN-RELATED"/>
    <property type="match status" value="1"/>
</dbReference>
<feature type="region of interest" description="Disordered" evidence="3">
    <location>
        <begin position="104"/>
        <end position="123"/>
    </location>
</feature>
<reference evidence="4 5" key="1">
    <citation type="submission" date="2024-03" db="EMBL/GenBank/DDBJ databases">
        <title>High-quality draft genome sequence of Oceanobacter sp. wDCs-4.</title>
        <authorList>
            <person name="Dong C."/>
        </authorList>
    </citation>
    <scope>NUCLEOTIDE SEQUENCE [LARGE SCALE GENOMIC DNA]</scope>
    <source>
        <strain evidence="5">wDCs-4</strain>
    </source>
</reference>
<dbReference type="Gene3D" id="3.40.1620.10">
    <property type="entry name" value="YefM-like domain"/>
    <property type="match status" value="1"/>
</dbReference>
<comment type="similarity">
    <text evidence="1 2">Belongs to the phD/YefM antitoxin family.</text>
</comment>
<dbReference type="InterPro" id="IPR051405">
    <property type="entry name" value="phD/YefM_antitoxin"/>
</dbReference>
<dbReference type="RefSeq" id="WP_416204402.1">
    <property type="nucleotide sequence ID" value="NZ_JBBKTX010000001.1"/>
</dbReference>
<evidence type="ECO:0000256" key="3">
    <source>
        <dbReference type="SAM" id="MobiDB-lite"/>
    </source>
</evidence>
<dbReference type="Gene3D" id="1.10.1220.170">
    <property type="match status" value="1"/>
</dbReference>
<organism evidence="4 5">
    <name type="scientific">Oceanobacter antarcticus</name>
    <dbReference type="NCBI Taxonomy" id="3133425"/>
    <lineage>
        <taxon>Bacteria</taxon>
        <taxon>Pseudomonadati</taxon>
        <taxon>Pseudomonadota</taxon>
        <taxon>Gammaproteobacteria</taxon>
        <taxon>Oceanospirillales</taxon>
        <taxon>Oceanospirillaceae</taxon>
        <taxon>Oceanobacter</taxon>
    </lineage>
</organism>
<evidence type="ECO:0000313" key="4">
    <source>
        <dbReference type="EMBL" id="MFK4750829.1"/>
    </source>
</evidence>
<dbReference type="SUPFAM" id="SSF143120">
    <property type="entry name" value="YefM-like"/>
    <property type="match status" value="1"/>
</dbReference>
<sequence length="123" mass="14127">MPKDQRSFGRQVDSLVRAHLLYLYRISVHLVLDMDTVSVNQFRDKLKTFVEQVVTNHTPLKVTLRAGDAFVVMSADDWEREQETLYVLQNNSLMKQIAESMATHNKGSGYTPTREELNEITGI</sequence>